<organism evidence="7">
    <name type="scientific">Araucaria cunninghamii</name>
    <name type="common">Hoop pine</name>
    <name type="synonym">Moreton Bay pine</name>
    <dbReference type="NCBI Taxonomy" id="56994"/>
    <lineage>
        <taxon>Eukaryota</taxon>
        <taxon>Viridiplantae</taxon>
        <taxon>Streptophyta</taxon>
        <taxon>Embryophyta</taxon>
        <taxon>Tracheophyta</taxon>
        <taxon>Spermatophyta</taxon>
        <taxon>Pinopsida</taxon>
        <taxon>Pinidae</taxon>
        <taxon>Conifers II</taxon>
        <taxon>Araucariales</taxon>
        <taxon>Araucariaceae</taxon>
        <taxon>Araucaria</taxon>
    </lineage>
</organism>
<keyword evidence="4 6" id="KW-1133">Transmembrane helix</keyword>
<evidence type="ECO:0000256" key="1">
    <source>
        <dbReference type="ARBA" id="ARBA00004141"/>
    </source>
</evidence>
<comment type="subcellular location">
    <subcellularLocation>
        <location evidence="1">Membrane</location>
        <topology evidence="1">Multi-pass membrane protein</topology>
    </subcellularLocation>
</comment>
<proteinExistence type="inferred from homology"/>
<dbReference type="GO" id="GO:0016020">
    <property type="term" value="C:membrane"/>
    <property type="evidence" value="ECO:0007669"/>
    <property type="project" value="UniProtKB-SubCell"/>
</dbReference>
<dbReference type="GO" id="GO:0016192">
    <property type="term" value="P:vesicle-mediated transport"/>
    <property type="evidence" value="ECO:0007669"/>
    <property type="project" value="InterPro"/>
</dbReference>
<evidence type="ECO:0000256" key="6">
    <source>
        <dbReference type="SAM" id="Phobius"/>
    </source>
</evidence>
<dbReference type="InterPro" id="IPR003377">
    <property type="entry name" value="Cornichon"/>
</dbReference>
<evidence type="ECO:0000256" key="3">
    <source>
        <dbReference type="ARBA" id="ARBA00022692"/>
    </source>
</evidence>
<evidence type="ECO:0000256" key="2">
    <source>
        <dbReference type="ARBA" id="ARBA00010095"/>
    </source>
</evidence>
<dbReference type="Pfam" id="PF03311">
    <property type="entry name" value="Cornichon"/>
    <property type="match status" value="1"/>
</dbReference>
<sequence length="149" mass="17455">MAWEVLLWLISFVIVIALLGIVVYQLICLSDLEFDYINPYDSSSRINWLVIPEFVIQAGLCLLFLLTWHWFMFLITAPLVYYHVQLYLKRKHLVDVTEIFNVLNGEKKYRMIKLGYYLIFFFIVIYRLVASAVIALIDGDDDSLDAGTF</sequence>
<dbReference type="PANTHER" id="PTHR12290">
    <property type="entry name" value="CORNICHON-RELATED"/>
    <property type="match status" value="1"/>
</dbReference>
<name>A0A0D6R3K4_ARACU</name>
<evidence type="ECO:0000313" key="7">
    <source>
        <dbReference type="EMBL" id="JAG97296.1"/>
    </source>
</evidence>
<evidence type="ECO:0000256" key="5">
    <source>
        <dbReference type="ARBA" id="ARBA00023136"/>
    </source>
</evidence>
<evidence type="ECO:0000256" key="4">
    <source>
        <dbReference type="ARBA" id="ARBA00022989"/>
    </source>
</evidence>
<accession>A0A0D6R3K4</accession>
<dbReference type="EMBL" id="GCKF01034058">
    <property type="protein sequence ID" value="JAG97296.1"/>
    <property type="molecule type" value="Transcribed_RNA"/>
</dbReference>
<keyword evidence="5 6" id="KW-0472">Membrane</keyword>
<feature type="transmembrane region" description="Helical" evidence="6">
    <location>
        <begin position="7"/>
        <end position="27"/>
    </location>
</feature>
<reference evidence="7" key="1">
    <citation type="submission" date="2015-03" db="EMBL/GenBank/DDBJ databases">
        <title>A transcriptome of Araucaria cunninghamii, an australian fine timber species.</title>
        <authorList>
            <person name="Jing Yi C.J.Y."/>
            <person name="Yin San L.Y.S."/>
            <person name="Abdul Karim S.S."/>
            <person name="Wan Azmi N.N."/>
            <person name="Hercus R.R."/>
            <person name="Croft L.L."/>
        </authorList>
    </citation>
    <scope>NUCLEOTIDE SEQUENCE</scope>
    <source>
        <strain evidence="7">MI0301</strain>
        <tissue evidence="7">Leaf</tissue>
    </source>
</reference>
<dbReference type="EMBL" id="GCKF01034059">
    <property type="protein sequence ID" value="JAG97295.1"/>
    <property type="molecule type" value="Transcribed_RNA"/>
</dbReference>
<feature type="transmembrane region" description="Helical" evidence="6">
    <location>
        <begin position="114"/>
        <end position="137"/>
    </location>
</feature>
<keyword evidence="3 6" id="KW-0812">Transmembrane</keyword>
<evidence type="ECO:0008006" key="8">
    <source>
        <dbReference type="Google" id="ProtNLM"/>
    </source>
</evidence>
<dbReference type="SMART" id="SM01398">
    <property type="entry name" value="Cornichon"/>
    <property type="match status" value="1"/>
</dbReference>
<dbReference type="AlphaFoldDB" id="A0A0D6R3K4"/>
<protein>
    <recommendedName>
        <fullName evidence="8">Protein cornichon homolog 1</fullName>
    </recommendedName>
</protein>
<comment type="similarity">
    <text evidence="2">Belongs to the cornichon family.</text>
</comment>
<feature type="transmembrane region" description="Helical" evidence="6">
    <location>
        <begin position="54"/>
        <end position="82"/>
    </location>
</feature>